<gene>
    <name evidence="1" type="ORF">PG991_007032</name>
</gene>
<dbReference type="EMBL" id="JAQQWI010000009">
    <property type="protein sequence ID" value="KAK8023151.1"/>
    <property type="molecule type" value="Genomic_DNA"/>
</dbReference>
<protein>
    <submittedName>
        <fullName evidence="1">Uncharacterized protein</fullName>
    </submittedName>
</protein>
<proteinExistence type="predicted"/>
<dbReference type="Proteomes" id="UP001396898">
    <property type="component" value="Unassembled WGS sequence"/>
</dbReference>
<name>A0ABR1S0J7_9PEZI</name>
<keyword evidence="2" id="KW-1185">Reference proteome</keyword>
<organism evidence="1 2">
    <name type="scientific">Apiospora marii</name>
    <dbReference type="NCBI Taxonomy" id="335849"/>
    <lineage>
        <taxon>Eukaryota</taxon>
        <taxon>Fungi</taxon>
        <taxon>Dikarya</taxon>
        <taxon>Ascomycota</taxon>
        <taxon>Pezizomycotina</taxon>
        <taxon>Sordariomycetes</taxon>
        <taxon>Xylariomycetidae</taxon>
        <taxon>Amphisphaeriales</taxon>
        <taxon>Apiosporaceae</taxon>
        <taxon>Apiospora</taxon>
    </lineage>
</organism>
<accession>A0ABR1S0J7</accession>
<reference evidence="1 2" key="1">
    <citation type="submission" date="2023-01" db="EMBL/GenBank/DDBJ databases">
        <title>Analysis of 21 Apiospora genomes using comparative genomics revels a genus with tremendous synthesis potential of carbohydrate active enzymes and secondary metabolites.</title>
        <authorList>
            <person name="Sorensen T."/>
        </authorList>
    </citation>
    <scope>NUCLEOTIDE SEQUENCE [LARGE SCALE GENOMIC DNA]</scope>
    <source>
        <strain evidence="1 2">CBS 20057</strain>
    </source>
</reference>
<comment type="caution">
    <text evidence="1">The sequence shown here is derived from an EMBL/GenBank/DDBJ whole genome shotgun (WGS) entry which is preliminary data.</text>
</comment>
<evidence type="ECO:0000313" key="1">
    <source>
        <dbReference type="EMBL" id="KAK8023151.1"/>
    </source>
</evidence>
<sequence length="194" mass="21072">MGSVRGIEPRWYARVPVQPFTTTTGRNDRRRIEWEIVVVPGPTREPRPAHADVAQNPLGLVREPVVGAPQVLGQQSELVASGQRHAHAGGAVVDAVDDTAAHPVDVDDDPVAGAARRAGRRNASVQDVPENLSRSLHDERRGYGLTCAPTCAMYPDVAFRNGWLFERIFTPEGCETNPGLPPLVALDAHVRPRT</sequence>
<evidence type="ECO:0000313" key="2">
    <source>
        <dbReference type="Proteomes" id="UP001396898"/>
    </source>
</evidence>